<dbReference type="EMBL" id="SWMS01000027">
    <property type="protein sequence ID" value="TKG62334.1"/>
    <property type="molecule type" value="Genomic_DNA"/>
</dbReference>
<keyword evidence="3" id="KW-1185">Reference proteome</keyword>
<sequence length="113" mass="12242">MGGIREVVAVIVAADSATGRVVKAIDELTAHLPPPDEPWACPLCSTESWPCSRFNAAAHQVMTAGLQIRDWIPNDLHARLWGKPKPRSPAPPAPRPQAAPQSETWFDEESPDG</sequence>
<protein>
    <submittedName>
        <fullName evidence="2">Uncharacterized protein</fullName>
    </submittedName>
</protein>
<comment type="caution">
    <text evidence="2">The sequence shown here is derived from an EMBL/GenBank/DDBJ whole genome shotgun (WGS) entry which is preliminary data.</text>
</comment>
<organism evidence="2 3">
    <name type="scientific">Prauserella endophytica</name>
    <dbReference type="NCBI Taxonomy" id="1592324"/>
    <lineage>
        <taxon>Bacteria</taxon>
        <taxon>Bacillati</taxon>
        <taxon>Actinomycetota</taxon>
        <taxon>Actinomycetes</taxon>
        <taxon>Pseudonocardiales</taxon>
        <taxon>Pseudonocardiaceae</taxon>
        <taxon>Prauserella</taxon>
        <taxon>Prauserella coralliicola group</taxon>
    </lineage>
</organism>
<feature type="region of interest" description="Disordered" evidence="1">
    <location>
        <begin position="79"/>
        <end position="113"/>
    </location>
</feature>
<proteinExistence type="predicted"/>
<dbReference type="Proteomes" id="UP000309992">
    <property type="component" value="Unassembled WGS sequence"/>
</dbReference>
<evidence type="ECO:0000313" key="2">
    <source>
        <dbReference type="EMBL" id="TKG62334.1"/>
    </source>
</evidence>
<reference evidence="2 3" key="1">
    <citation type="journal article" date="2015" name="Antonie Van Leeuwenhoek">
        <title>Prauserella endophytica sp. nov., an endophytic actinobacterium isolated from Tamarix taklamakanensis.</title>
        <authorList>
            <person name="Liu J.M."/>
            <person name="Habden X."/>
            <person name="Guo L."/>
            <person name="Tuo L."/>
            <person name="Jiang Z.K."/>
            <person name="Liu S.W."/>
            <person name="Liu X.F."/>
            <person name="Chen L."/>
            <person name="Li R.F."/>
            <person name="Zhang Y.Q."/>
            <person name="Sun C.H."/>
        </authorList>
    </citation>
    <scope>NUCLEOTIDE SEQUENCE [LARGE SCALE GENOMIC DNA]</scope>
    <source>
        <strain evidence="2 3">CGMCC 4.7182</strain>
    </source>
</reference>
<dbReference type="RefSeq" id="WP_137096822.1">
    <property type="nucleotide sequence ID" value="NZ_SWMS01000027.1"/>
</dbReference>
<accession>A0ABY2RVF1</accession>
<gene>
    <name evidence="2" type="ORF">FCN18_31950</name>
</gene>
<evidence type="ECO:0000256" key="1">
    <source>
        <dbReference type="SAM" id="MobiDB-lite"/>
    </source>
</evidence>
<evidence type="ECO:0000313" key="3">
    <source>
        <dbReference type="Proteomes" id="UP000309992"/>
    </source>
</evidence>
<feature type="compositionally biased region" description="Pro residues" evidence="1">
    <location>
        <begin position="87"/>
        <end position="97"/>
    </location>
</feature>
<name>A0ABY2RVF1_9PSEU</name>